<dbReference type="Proteomes" id="UP000828390">
    <property type="component" value="Unassembled WGS sequence"/>
</dbReference>
<dbReference type="AlphaFoldDB" id="A0A9D4E9G8"/>
<gene>
    <name evidence="1" type="ORF">DPMN_175496</name>
</gene>
<comment type="caution">
    <text evidence="1">The sequence shown here is derived from an EMBL/GenBank/DDBJ whole genome shotgun (WGS) entry which is preliminary data.</text>
</comment>
<evidence type="ECO:0000313" key="2">
    <source>
        <dbReference type="Proteomes" id="UP000828390"/>
    </source>
</evidence>
<dbReference type="EMBL" id="JAIWYP010000009">
    <property type="protein sequence ID" value="KAH3774122.1"/>
    <property type="molecule type" value="Genomic_DNA"/>
</dbReference>
<protein>
    <submittedName>
        <fullName evidence="1">Uncharacterized protein</fullName>
    </submittedName>
</protein>
<name>A0A9D4E9G8_DREPO</name>
<sequence length="108" mass="12590">MMSKEALINATYIQYYKFFNKISNEMNEIRQQQRTKDELIQETPRFRAGDRTSDLWITTDPLPNCCILAAKGNAEDDNAEDDYDTDDDADDIDEIHEIKSLQDKVMSF</sequence>
<keyword evidence="2" id="KW-1185">Reference proteome</keyword>
<accession>A0A9D4E9G8</accession>
<evidence type="ECO:0000313" key="1">
    <source>
        <dbReference type="EMBL" id="KAH3774122.1"/>
    </source>
</evidence>
<organism evidence="1 2">
    <name type="scientific">Dreissena polymorpha</name>
    <name type="common">Zebra mussel</name>
    <name type="synonym">Mytilus polymorpha</name>
    <dbReference type="NCBI Taxonomy" id="45954"/>
    <lineage>
        <taxon>Eukaryota</taxon>
        <taxon>Metazoa</taxon>
        <taxon>Spiralia</taxon>
        <taxon>Lophotrochozoa</taxon>
        <taxon>Mollusca</taxon>
        <taxon>Bivalvia</taxon>
        <taxon>Autobranchia</taxon>
        <taxon>Heteroconchia</taxon>
        <taxon>Euheterodonta</taxon>
        <taxon>Imparidentia</taxon>
        <taxon>Neoheterodontei</taxon>
        <taxon>Myida</taxon>
        <taxon>Dreissenoidea</taxon>
        <taxon>Dreissenidae</taxon>
        <taxon>Dreissena</taxon>
    </lineage>
</organism>
<reference evidence="1" key="2">
    <citation type="submission" date="2020-11" db="EMBL/GenBank/DDBJ databases">
        <authorList>
            <person name="McCartney M.A."/>
            <person name="Auch B."/>
            <person name="Kono T."/>
            <person name="Mallez S."/>
            <person name="Becker A."/>
            <person name="Gohl D.M."/>
            <person name="Silverstein K.A.T."/>
            <person name="Koren S."/>
            <person name="Bechman K.B."/>
            <person name="Herman A."/>
            <person name="Abrahante J.E."/>
            <person name="Garbe J."/>
        </authorList>
    </citation>
    <scope>NUCLEOTIDE SEQUENCE</scope>
    <source>
        <strain evidence="1">Duluth1</strain>
        <tissue evidence="1">Whole animal</tissue>
    </source>
</reference>
<proteinExistence type="predicted"/>
<reference evidence="1" key="1">
    <citation type="journal article" date="2019" name="bioRxiv">
        <title>The Genome of the Zebra Mussel, Dreissena polymorpha: A Resource for Invasive Species Research.</title>
        <authorList>
            <person name="McCartney M.A."/>
            <person name="Auch B."/>
            <person name="Kono T."/>
            <person name="Mallez S."/>
            <person name="Zhang Y."/>
            <person name="Obille A."/>
            <person name="Becker A."/>
            <person name="Abrahante J.E."/>
            <person name="Garbe J."/>
            <person name="Badalamenti J.P."/>
            <person name="Herman A."/>
            <person name="Mangelson H."/>
            <person name="Liachko I."/>
            <person name="Sullivan S."/>
            <person name="Sone E.D."/>
            <person name="Koren S."/>
            <person name="Silverstein K.A.T."/>
            <person name="Beckman K.B."/>
            <person name="Gohl D.M."/>
        </authorList>
    </citation>
    <scope>NUCLEOTIDE SEQUENCE</scope>
    <source>
        <strain evidence="1">Duluth1</strain>
        <tissue evidence="1">Whole animal</tissue>
    </source>
</reference>